<dbReference type="OrthoDB" id="4226885at2759"/>
<reference evidence="4" key="1">
    <citation type="journal article" date="2014" name="Genome Announc.">
        <title>Draft genome sequence of the formaldehyde-resistant fungus Byssochlamys spectabilis No. 5 (anamorph Paecilomyces variotii No. 5) (NBRC109023).</title>
        <authorList>
            <person name="Oka T."/>
            <person name="Ekino K."/>
            <person name="Fukuda K."/>
            <person name="Nomura Y."/>
        </authorList>
    </citation>
    <scope>NUCLEOTIDE SEQUENCE [LARGE SCALE GENOMIC DNA]</scope>
    <source>
        <strain evidence="4">No. 5 / NBRC 109023</strain>
    </source>
</reference>
<organism evidence="3 4">
    <name type="scientific">Byssochlamys spectabilis (strain No. 5 / NBRC 109023)</name>
    <name type="common">Paecilomyces variotii</name>
    <dbReference type="NCBI Taxonomy" id="1356009"/>
    <lineage>
        <taxon>Eukaryota</taxon>
        <taxon>Fungi</taxon>
        <taxon>Dikarya</taxon>
        <taxon>Ascomycota</taxon>
        <taxon>Pezizomycotina</taxon>
        <taxon>Eurotiomycetes</taxon>
        <taxon>Eurotiomycetidae</taxon>
        <taxon>Eurotiales</taxon>
        <taxon>Thermoascaceae</taxon>
        <taxon>Paecilomyces</taxon>
    </lineage>
</organism>
<feature type="compositionally biased region" description="Pro residues" evidence="1">
    <location>
        <begin position="454"/>
        <end position="464"/>
    </location>
</feature>
<evidence type="ECO:0000313" key="4">
    <source>
        <dbReference type="Proteomes" id="UP000018001"/>
    </source>
</evidence>
<feature type="transmembrane region" description="Helical" evidence="2">
    <location>
        <begin position="141"/>
        <end position="161"/>
    </location>
</feature>
<feature type="region of interest" description="Disordered" evidence="1">
    <location>
        <begin position="408"/>
        <end position="466"/>
    </location>
</feature>
<sequence length="646" mass="71089">MAARTVTPAKGRRAWTRIIIFISLYLVLLLSVVQCALVIALYATNQVDSTMTPSLILGLIASFFSVPFVALHTLIAWNYKKSCGTSIPRTPIHIACSHLPRLMVVLWLATTVTGLVVISKQPTCDASELTRSFWRAGTSCVLHRVAVIIAILALITSLALLCSIELSMRPYDASLLGLYTPQRPSRDGSIFSESSWESDTLKNEILFLCRNPDGARGNRELYWTNGKQCVSEKPVRPPSVRYPAPVRPKPQLRLNTDPGSIRPEIVRASPTSLSHSSQNGSPLDKPTNEEAENRVSAVSRTSTLMTSHPNDSVVTVPTIAELSGVPEIPPIPAKFKQSQQSQQHQQYQQHVRQKSSVSSQNKFLDKVWQTNSTPLSEDPLIKAISSPDLAKQALLALFHRDDDTSKIVVTEPPPVAAPASKSQTVPENTNSNSNTYSGAAPAPPRPRAMTASPGNPPPVLPPQPLTVRKSRSSYIAPIPRSIHHPHHPNYVPPPAHSSQPRPQTAESERPRRQNTRRISNNYQFERSQMPRHTQSHRYQYQQDPRRYNPNLHSYHQSPRTPRFNPSHALPPIPRSDDVEVVYPSTRRPRSSTYGGSGLAKDGLASIKAGARSSINLSSGTSSTEEGGGIDSKTYRGAQRTSTHGGY</sequence>
<evidence type="ECO:0000256" key="2">
    <source>
        <dbReference type="SAM" id="Phobius"/>
    </source>
</evidence>
<feature type="transmembrane region" description="Helical" evidence="2">
    <location>
        <begin position="18"/>
        <end position="43"/>
    </location>
</feature>
<feature type="compositionally biased region" description="Polar residues" evidence="1">
    <location>
        <begin position="420"/>
        <end position="437"/>
    </location>
</feature>
<feature type="region of interest" description="Disordered" evidence="1">
    <location>
        <begin position="478"/>
        <end position="576"/>
    </location>
</feature>
<dbReference type="Proteomes" id="UP000018001">
    <property type="component" value="Unassembled WGS sequence"/>
</dbReference>
<dbReference type="HOGENOM" id="CLU_423875_0_0_1"/>
<dbReference type="InParanoid" id="V5FHY2"/>
<name>V5FHY2_BYSSN</name>
<feature type="compositionally biased region" description="Polar residues" evidence="1">
    <location>
        <begin position="516"/>
        <end position="542"/>
    </location>
</feature>
<keyword evidence="2" id="KW-0472">Membrane</keyword>
<keyword evidence="2" id="KW-1133">Transmembrane helix</keyword>
<feature type="transmembrane region" description="Helical" evidence="2">
    <location>
        <begin position="55"/>
        <end position="79"/>
    </location>
</feature>
<keyword evidence="2" id="KW-0812">Transmembrane</keyword>
<protein>
    <submittedName>
        <fullName evidence="3">Uncharacterized protein</fullName>
    </submittedName>
</protein>
<comment type="caution">
    <text evidence="3">The sequence shown here is derived from an EMBL/GenBank/DDBJ whole genome shotgun (WGS) entry which is preliminary data.</text>
</comment>
<proteinExistence type="predicted"/>
<evidence type="ECO:0000313" key="3">
    <source>
        <dbReference type="EMBL" id="GAD97349.1"/>
    </source>
</evidence>
<dbReference type="AlphaFoldDB" id="V5FHY2"/>
<feature type="compositionally biased region" description="Polar residues" evidence="1">
    <location>
        <begin position="269"/>
        <end position="281"/>
    </location>
</feature>
<gene>
    <name evidence="3" type="ORF">PVAR5_6024</name>
</gene>
<keyword evidence="4" id="KW-1185">Reference proteome</keyword>
<feature type="region of interest" description="Disordered" evidence="1">
    <location>
        <begin position="611"/>
        <end position="646"/>
    </location>
</feature>
<evidence type="ECO:0000256" key="1">
    <source>
        <dbReference type="SAM" id="MobiDB-lite"/>
    </source>
</evidence>
<dbReference type="EMBL" id="BAUL01000197">
    <property type="protein sequence ID" value="GAD97349.1"/>
    <property type="molecule type" value="Genomic_DNA"/>
</dbReference>
<dbReference type="eggNOG" id="ENOG502T1HR">
    <property type="taxonomic scope" value="Eukaryota"/>
</dbReference>
<feature type="compositionally biased region" description="Polar residues" evidence="1">
    <location>
        <begin position="550"/>
        <end position="559"/>
    </location>
</feature>
<feature type="compositionally biased region" description="Low complexity" evidence="1">
    <location>
        <begin position="612"/>
        <end position="624"/>
    </location>
</feature>
<accession>V5FHY2</accession>
<feature type="region of interest" description="Disordered" evidence="1">
    <location>
        <begin position="231"/>
        <end position="295"/>
    </location>
</feature>